<accession>A0ACB9G2S9</accession>
<dbReference type="Proteomes" id="UP001056120">
    <property type="component" value="Linkage Group LG15"/>
</dbReference>
<gene>
    <name evidence="1" type="ORF">L1987_47165</name>
</gene>
<keyword evidence="2" id="KW-1185">Reference proteome</keyword>
<dbReference type="EMBL" id="CM042032">
    <property type="protein sequence ID" value="KAI3777365.1"/>
    <property type="molecule type" value="Genomic_DNA"/>
</dbReference>
<comment type="caution">
    <text evidence="1">The sequence shown here is derived from an EMBL/GenBank/DDBJ whole genome shotgun (WGS) entry which is preliminary data.</text>
</comment>
<organism evidence="1 2">
    <name type="scientific">Smallanthus sonchifolius</name>
    <dbReference type="NCBI Taxonomy" id="185202"/>
    <lineage>
        <taxon>Eukaryota</taxon>
        <taxon>Viridiplantae</taxon>
        <taxon>Streptophyta</taxon>
        <taxon>Embryophyta</taxon>
        <taxon>Tracheophyta</taxon>
        <taxon>Spermatophyta</taxon>
        <taxon>Magnoliopsida</taxon>
        <taxon>eudicotyledons</taxon>
        <taxon>Gunneridae</taxon>
        <taxon>Pentapetalae</taxon>
        <taxon>asterids</taxon>
        <taxon>campanulids</taxon>
        <taxon>Asterales</taxon>
        <taxon>Asteraceae</taxon>
        <taxon>Asteroideae</taxon>
        <taxon>Heliantheae alliance</taxon>
        <taxon>Millerieae</taxon>
        <taxon>Smallanthus</taxon>
    </lineage>
</organism>
<name>A0ACB9G2S9_9ASTR</name>
<evidence type="ECO:0000313" key="2">
    <source>
        <dbReference type="Proteomes" id="UP001056120"/>
    </source>
</evidence>
<reference evidence="1 2" key="2">
    <citation type="journal article" date="2022" name="Mol. Ecol. Resour.">
        <title>The genomes of chicory, endive, great burdock and yacon provide insights into Asteraceae paleo-polyploidization history and plant inulin production.</title>
        <authorList>
            <person name="Fan W."/>
            <person name="Wang S."/>
            <person name="Wang H."/>
            <person name="Wang A."/>
            <person name="Jiang F."/>
            <person name="Liu H."/>
            <person name="Zhao H."/>
            <person name="Xu D."/>
            <person name="Zhang Y."/>
        </authorList>
    </citation>
    <scope>NUCLEOTIDE SEQUENCE [LARGE SCALE GENOMIC DNA]</scope>
    <source>
        <strain evidence="2">cv. Yunnan</strain>
        <tissue evidence="1">Leaves</tissue>
    </source>
</reference>
<evidence type="ECO:0000313" key="1">
    <source>
        <dbReference type="EMBL" id="KAI3777365.1"/>
    </source>
</evidence>
<proteinExistence type="predicted"/>
<reference evidence="2" key="1">
    <citation type="journal article" date="2022" name="Mol. Ecol. Resour.">
        <title>The genomes of chicory, endive, great burdock and yacon provide insights into Asteraceae palaeo-polyploidization history and plant inulin production.</title>
        <authorList>
            <person name="Fan W."/>
            <person name="Wang S."/>
            <person name="Wang H."/>
            <person name="Wang A."/>
            <person name="Jiang F."/>
            <person name="Liu H."/>
            <person name="Zhao H."/>
            <person name="Xu D."/>
            <person name="Zhang Y."/>
        </authorList>
    </citation>
    <scope>NUCLEOTIDE SEQUENCE [LARGE SCALE GENOMIC DNA]</scope>
    <source>
        <strain evidence="2">cv. Yunnan</strain>
    </source>
</reference>
<sequence>MVMGYSGKVGFKIHFSGIDVSDGFRAFAGLNPSVVVHSLSAHMIATPVRVGNPIAPCVLEETLLVHDVCGASAIDEYTLGMSSVSWPISLWNSQNVFGFLEDLGFNCFGCTMSMASVSNTRDGDFDNAHELPLSRACCPSRGCRRIASLYCLSLGMELHGWILDHIPWSLDLFSLALTDTCPVSLCSFFSVTRWSDSAFSVRTNIFAAVMISLQVFGMPSLPVRQRINSSLRAP</sequence>
<protein>
    <submittedName>
        <fullName evidence="1">Uncharacterized protein</fullName>
    </submittedName>
</protein>